<dbReference type="InterPro" id="IPR004881">
    <property type="entry name" value="Ribosome_biogen_GTPase_RsgA"/>
</dbReference>
<dbReference type="HAMAP" id="MF_01820">
    <property type="entry name" value="GTPase_RsgA"/>
    <property type="match status" value="1"/>
</dbReference>
<dbReference type="EC" id="3.6.1.-" evidence="3"/>
<keyword evidence="3" id="KW-0479">Metal-binding</keyword>
<evidence type="ECO:0000259" key="6">
    <source>
        <dbReference type="PROSITE" id="PS51721"/>
    </source>
</evidence>
<dbReference type="Gene3D" id="1.10.40.50">
    <property type="entry name" value="Probable gtpase engc, domain 3"/>
    <property type="match status" value="1"/>
</dbReference>
<keyword evidence="3 7" id="KW-0378">Hydrolase</keyword>
<feature type="domain" description="EngC GTPase" evidence="5">
    <location>
        <begin position="121"/>
        <end position="270"/>
    </location>
</feature>
<keyword evidence="3" id="KW-0699">rRNA-binding</keyword>
<dbReference type="Proteomes" id="UP001165524">
    <property type="component" value="Unassembled WGS sequence"/>
</dbReference>
<dbReference type="PANTHER" id="PTHR32120:SF11">
    <property type="entry name" value="SMALL RIBOSOMAL SUBUNIT BIOGENESIS GTPASE RSGA 1, MITOCHONDRIAL-RELATED"/>
    <property type="match status" value="1"/>
</dbReference>
<dbReference type="Gene3D" id="3.40.50.300">
    <property type="entry name" value="P-loop containing nucleotide triphosphate hydrolases"/>
    <property type="match status" value="1"/>
</dbReference>
<dbReference type="PROSITE" id="PS50936">
    <property type="entry name" value="ENGC_GTPASE"/>
    <property type="match status" value="1"/>
</dbReference>
<evidence type="ECO:0000256" key="1">
    <source>
        <dbReference type="ARBA" id="ARBA00022741"/>
    </source>
</evidence>
<keyword evidence="3" id="KW-0690">Ribosome biogenesis</keyword>
<organism evidence="7 8">
    <name type="scientific">Alcanivorax quisquiliarum</name>
    <dbReference type="NCBI Taxonomy" id="2933565"/>
    <lineage>
        <taxon>Bacteria</taxon>
        <taxon>Pseudomonadati</taxon>
        <taxon>Pseudomonadota</taxon>
        <taxon>Gammaproteobacteria</taxon>
        <taxon>Oceanospirillales</taxon>
        <taxon>Alcanivoracaceae</taxon>
        <taxon>Alcanivorax</taxon>
    </lineage>
</organism>
<dbReference type="InterPro" id="IPR010914">
    <property type="entry name" value="RsgA_GTPase_dom"/>
</dbReference>
<keyword evidence="3" id="KW-0694">RNA-binding</keyword>
<keyword evidence="4" id="KW-0175">Coiled coil</keyword>
<feature type="binding site" evidence="3">
    <location>
        <begin position="214"/>
        <end position="222"/>
    </location>
    <ligand>
        <name>GTP</name>
        <dbReference type="ChEBI" id="CHEBI:37565"/>
    </ligand>
</feature>
<comment type="subcellular location">
    <subcellularLocation>
        <location evidence="3">Cytoplasm</location>
    </subcellularLocation>
</comment>
<feature type="binding site" evidence="3">
    <location>
        <position position="296"/>
    </location>
    <ligand>
        <name>Zn(2+)</name>
        <dbReference type="ChEBI" id="CHEBI:29105"/>
    </ligand>
</feature>
<proteinExistence type="inferred from homology"/>
<feature type="binding site" evidence="3">
    <location>
        <position position="301"/>
    </location>
    <ligand>
        <name>Zn(2+)</name>
        <dbReference type="ChEBI" id="CHEBI:29105"/>
    </ligand>
</feature>
<keyword evidence="2 3" id="KW-0342">GTP-binding</keyword>
<dbReference type="EMBL" id="JALKII010000003">
    <property type="protein sequence ID" value="MCK0537510.1"/>
    <property type="molecule type" value="Genomic_DNA"/>
</dbReference>
<gene>
    <name evidence="3 7" type="primary">rsgA</name>
    <name evidence="7" type="ORF">MU846_07280</name>
</gene>
<dbReference type="InterPro" id="IPR012340">
    <property type="entry name" value="NA-bd_OB-fold"/>
</dbReference>
<protein>
    <recommendedName>
        <fullName evidence="3">Small ribosomal subunit biogenesis GTPase RsgA</fullName>
        <ecNumber evidence="3">3.6.1.-</ecNumber>
    </recommendedName>
</protein>
<name>A0ABT0E6V8_9GAMM</name>
<feature type="domain" description="CP-type G" evidence="6">
    <location>
        <begin position="113"/>
        <end position="272"/>
    </location>
</feature>
<comment type="cofactor">
    <cofactor evidence="3">
        <name>Zn(2+)</name>
        <dbReference type="ChEBI" id="CHEBI:29105"/>
    </cofactor>
    <text evidence="3">Binds 1 zinc ion per subunit.</text>
</comment>
<accession>A0ABT0E6V8</accession>
<dbReference type="RefSeq" id="WP_246951116.1">
    <property type="nucleotide sequence ID" value="NZ_JALKII010000003.1"/>
</dbReference>
<dbReference type="InterPro" id="IPR030378">
    <property type="entry name" value="G_CP_dom"/>
</dbReference>
<dbReference type="Gene3D" id="2.40.50.140">
    <property type="entry name" value="Nucleic acid-binding proteins"/>
    <property type="match status" value="1"/>
</dbReference>
<evidence type="ECO:0000259" key="5">
    <source>
        <dbReference type="PROSITE" id="PS50936"/>
    </source>
</evidence>
<dbReference type="GO" id="GO:0016787">
    <property type="term" value="F:hydrolase activity"/>
    <property type="evidence" value="ECO:0007669"/>
    <property type="project" value="UniProtKB-KW"/>
</dbReference>
<dbReference type="Pfam" id="PF03193">
    <property type="entry name" value="RsgA_GTPase"/>
    <property type="match status" value="1"/>
</dbReference>
<feature type="coiled-coil region" evidence="4">
    <location>
        <begin position="15"/>
        <end position="42"/>
    </location>
</feature>
<evidence type="ECO:0000256" key="4">
    <source>
        <dbReference type="SAM" id="Coils"/>
    </source>
</evidence>
<comment type="subunit">
    <text evidence="3">Monomer. Associates with 30S ribosomal subunit, binds 16S rRNA.</text>
</comment>
<keyword evidence="3" id="KW-0862">Zinc</keyword>
<comment type="function">
    <text evidence="3">One of several proteins that assist in the late maturation steps of the functional core of the 30S ribosomal subunit. Helps release RbfA from mature subunits. May play a role in the assembly of ribosomal proteins into the subunit. Circularly permuted GTPase that catalyzes slow GTP hydrolysis, GTPase activity is stimulated by the 30S ribosomal subunit.</text>
</comment>
<keyword evidence="3" id="KW-0963">Cytoplasm</keyword>
<feature type="binding site" evidence="3">
    <location>
        <position position="303"/>
    </location>
    <ligand>
        <name>Zn(2+)</name>
        <dbReference type="ChEBI" id="CHEBI:29105"/>
    </ligand>
</feature>
<feature type="binding site" evidence="3">
    <location>
        <position position="309"/>
    </location>
    <ligand>
        <name>Zn(2+)</name>
        <dbReference type="ChEBI" id="CHEBI:29105"/>
    </ligand>
</feature>
<dbReference type="InterPro" id="IPR027417">
    <property type="entry name" value="P-loop_NTPase"/>
</dbReference>
<dbReference type="NCBIfam" id="NF008931">
    <property type="entry name" value="PRK12288.1"/>
    <property type="match status" value="1"/>
</dbReference>
<keyword evidence="8" id="KW-1185">Reference proteome</keyword>
<dbReference type="CDD" id="cd01854">
    <property type="entry name" value="YjeQ_EngC"/>
    <property type="match status" value="1"/>
</dbReference>
<sequence>MSKRNLNRRQRWRIEKIQNERLERARRRQERLEDDVADELGAARAGLVTAHYGARVEVESADSGERQRCHFRANLAQLVVGDEVLWQPAQSAGDGVVIAQQPRRTVLRRPDNYGKLKPVAANVDQMLIVFAPAPVPSSQLLDRYLVAAELSGIAPVLVLNKADLLDETLRPLLNDLCAIYHQLEYPVIEASATTAHGLDPLRCALAGRTSVFVGQSGVGKSSLVNMLLPDAALATNVLSQTSGLGQHTTTTAQLFHLPGGGKLIDSPGIREFGLWHIDEHELLRGYRELASLPGYCRFRNCSHHHEPGCALQQAAQSGAISGERLDNFFRIQATLDATARQRYE</sequence>
<dbReference type="PROSITE" id="PS51721">
    <property type="entry name" value="G_CP"/>
    <property type="match status" value="1"/>
</dbReference>
<comment type="caution">
    <text evidence="7">The sequence shown here is derived from an EMBL/GenBank/DDBJ whole genome shotgun (WGS) entry which is preliminary data.</text>
</comment>
<feature type="binding site" evidence="3">
    <location>
        <begin position="160"/>
        <end position="163"/>
    </location>
    <ligand>
        <name>GTP</name>
        <dbReference type="ChEBI" id="CHEBI:37565"/>
    </ligand>
</feature>
<evidence type="ECO:0000256" key="3">
    <source>
        <dbReference type="HAMAP-Rule" id="MF_01820"/>
    </source>
</evidence>
<dbReference type="PANTHER" id="PTHR32120">
    <property type="entry name" value="SMALL RIBOSOMAL SUBUNIT BIOGENESIS GTPASE RSGA"/>
    <property type="match status" value="1"/>
</dbReference>
<dbReference type="NCBIfam" id="TIGR00157">
    <property type="entry name" value="ribosome small subunit-dependent GTPase A"/>
    <property type="match status" value="1"/>
</dbReference>
<keyword evidence="1 3" id="KW-0547">Nucleotide-binding</keyword>
<evidence type="ECO:0000256" key="2">
    <source>
        <dbReference type="ARBA" id="ARBA00023134"/>
    </source>
</evidence>
<evidence type="ECO:0000313" key="8">
    <source>
        <dbReference type="Proteomes" id="UP001165524"/>
    </source>
</evidence>
<comment type="similarity">
    <text evidence="3">Belongs to the TRAFAC class YlqF/YawG GTPase family. RsgA subfamily.</text>
</comment>
<evidence type="ECO:0000313" key="7">
    <source>
        <dbReference type="EMBL" id="MCK0537510.1"/>
    </source>
</evidence>
<dbReference type="SUPFAM" id="SSF52540">
    <property type="entry name" value="P-loop containing nucleoside triphosphate hydrolases"/>
    <property type="match status" value="1"/>
</dbReference>
<dbReference type="SUPFAM" id="SSF50249">
    <property type="entry name" value="Nucleic acid-binding proteins"/>
    <property type="match status" value="1"/>
</dbReference>
<reference evidence="7" key="1">
    <citation type="submission" date="2022-04" db="EMBL/GenBank/DDBJ databases">
        <title>Alcanivorax sp. CY1518 draft genome sequence.</title>
        <authorList>
            <person name="Zhao G."/>
            <person name="An M."/>
        </authorList>
    </citation>
    <scope>NUCLEOTIDE SEQUENCE</scope>
    <source>
        <strain evidence="7">CY1518</strain>
    </source>
</reference>